<dbReference type="InterPro" id="IPR005629">
    <property type="entry name" value="Skn1/Kre6/Sbg1"/>
</dbReference>
<evidence type="ECO:0000256" key="5">
    <source>
        <dbReference type="ARBA" id="ARBA00022989"/>
    </source>
</evidence>
<evidence type="ECO:0000256" key="9">
    <source>
        <dbReference type="SAM" id="MobiDB-lite"/>
    </source>
</evidence>
<comment type="subcellular location">
    <subcellularLocation>
        <location evidence="1">Membrane</location>
        <topology evidence="1">Single-pass type II membrane protein</topology>
    </subcellularLocation>
</comment>
<keyword evidence="6 10" id="KW-0472">Membrane</keyword>
<dbReference type="GO" id="GO:0006078">
    <property type="term" value="P:(1-&gt;6)-beta-D-glucan biosynthetic process"/>
    <property type="evidence" value="ECO:0007669"/>
    <property type="project" value="TreeGrafter"/>
</dbReference>
<name>A0AAD9DE30_9STRA</name>
<organism evidence="13 14">
    <name type="scientific">Skeletonema marinoi</name>
    <dbReference type="NCBI Taxonomy" id="267567"/>
    <lineage>
        <taxon>Eukaryota</taxon>
        <taxon>Sar</taxon>
        <taxon>Stramenopiles</taxon>
        <taxon>Ochrophyta</taxon>
        <taxon>Bacillariophyta</taxon>
        <taxon>Coscinodiscophyceae</taxon>
        <taxon>Thalassiosirophycidae</taxon>
        <taxon>Thalassiosirales</taxon>
        <taxon>Skeletonemataceae</taxon>
        <taxon>Skeletonema</taxon>
        <taxon>Skeletonema marinoi-dohrnii complex</taxon>
    </lineage>
</organism>
<evidence type="ECO:0000259" key="12">
    <source>
        <dbReference type="PROSITE" id="PS51762"/>
    </source>
</evidence>
<feature type="domain" description="GH16" evidence="12">
    <location>
        <begin position="20"/>
        <end position="382"/>
    </location>
</feature>
<evidence type="ECO:0000256" key="7">
    <source>
        <dbReference type="ARBA" id="ARBA00023180"/>
    </source>
</evidence>
<comment type="similarity">
    <text evidence="2">Belongs to the SKN1/KRE6 family.</text>
</comment>
<keyword evidence="4" id="KW-0735">Signal-anchor</keyword>
<dbReference type="InterPro" id="IPR000757">
    <property type="entry name" value="Beta-glucanase-like"/>
</dbReference>
<protein>
    <submittedName>
        <fullName evidence="13">Beta-glucan synthesis-associated protein</fullName>
    </submittedName>
</protein>
<comment type="caution">
    <text evidence="13">The sequence shown here is derived from an EMBL/GenBank/DDBJ whole genome shotgun (WGS) entry which is preliminary data.</text>
</comment>
<keyword evidence="11" id="KW-0732">Signal</keyword>
<dbReference type="GO" id="GO:0005886">
    <property type="term" value="C:plasma membrane"/>
    <property type="evidence" value="ECO:0007669"/>
    <property type="project" value="TreeGrafter"/>
</dbReference>
<feature type="chain" id="PRO_5042167410" evidence="11">
    <location>
        <begin position="21"/>
        <end position="739"/>
    </location>
</feature>
<evidence type="ECO:0000313" key="13">
    <source>
        <dbReference type="EMBL" id="KAK1742694.1"/>
    </source>
</evidence>
<accession>A0AAD9DE30</accession>
<gene>
    <name evidence="13" type="ORF">QTG54_006291</name>
</gene>
<evidence type="ECO:0000256" key="1">
    <source>
        <dbReference type="ARBA" id="ARBA00004606"/>
    </source>
</evidence>
<dbReference type="Pfam" id="PF03935">
    <property type="entry name" value="SKN1_KRE6_Sbg1"/>
    <property type="match status" value="1"/>
</dbReference>
<keyword evidence="14" id="KW-1185">Reference proteome</keyword>
<proteinExistence type="inferred from homology"/>
<dbReference type="InterPro" id="IPR013320">
    <property type="entry name" value="ConA-like_dom_sf"/>
</dbReference>
<reference evidence="13" key="1">
    <citation type="submission" date="2023-06" db="EMBL/GenBank/DDBJ databases">
        <title>Survivors Of The Sea: Transcriptome response of Skeletonema marinoi to long-term dormancy.</title>
        <authorList>
            <person name="Pinder M.I.M."/>
            <person name="Kourtchenko O."/>
            <person name="Robertson E.K."/>
            <person name="Larsson T."/>
            <person name="Maumus F."/>
            <person name="Osuna-Cruz C.M."/>
            <person name="Vancaester E."/>
            <person name="Stenow R."/>
            <person name="Vandepoele K."/>
            <person name="Ploug H."/>
            <person name="Bruchert V."/>
            <person name="Godhe A."/>
            <person name="Topel M."/>
        </authorList>
    </citation>
    <scope>NUCLEOTIDE SEQUENCE</scope>
    <source>
        <strain evidence="13">R05AC</strain>
    </source>
</reference>
<dbReference type="Gene3D" id="2.60.120.200">
    <property type="match status" value="1"/>
</dbReference>
<dbReference type="GO" id="GO:0005789">
    <property type="term" value="C:endoplasmic reticulum membrane"/>
    <property type="evidence" value="ECO:0007669"/>
    <property type="project" value="TreeGrafter"/>
</dbReference>
<dbReference type="GO" id="GO:0071555">
    <property type="term" value="P:cell wall organization"/>
    <property type="evidence" value="ECO:0007669"/>
    <property type="project" value="UniProtKB-KW"/>
</dbReference>
<dbReference type="PANTHER" id="PTHR31361:SF1">
    <property type="entry name" value="BETA-GLUCAN SYNTHESIS-ASSOCIATED PROTEIN KRE6-RELATED"/>
    <property type="match status" value="1"/>
</dbReference>
<evidence type="ECO:0000256" key="8">
    <source>
        <dbReference type="ARBA" id="ARBA00023316"/>
    </source>
</evidence>
<evidence type="ECO:0000256" key="6">
    <source>
        <dbReference type="ARBA" id="ARBA00023136"/>
    </source>
</evidence>
<keyword evidence="3 10" id="KW-0812">Transmembrane</keyword>
<sequence length="739" mass="81964">MKSPATTLSLLSTVATMATSSWIDEDTPEALRTTKSLVDGSTYHLVMSDEFNVPDRTFTDGHDPTWTALDKSDDDYSASGGGSLHFYNSSMVSTTPDGMLTIQSILEDTSWTHLDLVKKEQVTKTTHFKSGMIQSWNKFCFTGGIIEVDVILPGEPDIGGLWPAMWLLGNLGRATYEASTNNLWPWSYDKCDRKKQDSQSISACNKANHFGLNKEQGRGATEIDILELMAGDSGGALPATEPPIMLPYADLTLQVAPGIAENRPQSGSQPVRSVDHSHSGYATSVAENWYDNLTVAGNTSLNPFFYGTYLGPTKKNEPVTRSKKQAFQADAVGAMKQLGPEHFKTPHTFRLEWQPGRGGSLDWFSKSYKKVDENGTVFHMEGDGKGQDWEHSLHIPDFALDEAMGSKIPEEPSYVIFNTAISSTWAFPYNVPDWCPKCYDCYDPKCQCSFNPGFCAMMKTGKVALKIDSVRVYQSRDDDAHSGKPHSVGCDPVEFPTREYIKGFEYRYMRNPPFVYDDKHPLRDVKTGGGACKVDADCGGGGVETEDVDEDWEMSGTKTMEEVLDLDNNGGESSLREDQSPLAHLKDKEHKIQPRERKLADHPLPSSNSEEEKSTLDKPPVSTEAVVTTKKDKKVLTSTNRKPKGQCVEATNVGLFGIKTESRKQCKCNEGYTGPHCLSIDKQDEKPGAEALKEKIDYLFEHRAKPYLTGFHIMLGGIFAGVFLAFLVVDNVTKRRKRM</sequence>
<feature type="signal peptide" evidence="11">
    <location>
        <begin position="1"/>
        <end position="20"/>
    </location>
</feature>
<dbReference type="AlphaFoldDB" id="A0AAD9DE30"/>
<evidence type="ECO:0000256" key="4">
    <source>
        <dbReference type="ARBA" id="ARBA00022968"/>
    </source>
</evidence>
<feature type="transmembrane region" description="Helical" evidence="10">
    <location>
        <begin position="707"/>
        <end position="729"/>
    </location>
</feature>
<keyword evidence="7" id="KW-0325">Glycoprotein</keyword>
<dbReference type="SUPFAM" id="SSF49899">
    <property type="entry name" value="Concanavalin A-like lectins/glucanases"/>
    <property type="match status" value="1"/>
</dbReference>
<evidence type="ECO:0000256" key="10">
    <source>
        <dbReference type="SAM" id="Phobius"/>
    </source>
</evidence>
<dbReference type="EMBL" id="JATAAI010000010">
    <property type="protein sequence ID" value="KAK1742694.1"/>
    <property type="molecule type" value="Genomic_DNA"/>
</dbReference>
<evidence type="ECO:0000256" key="3">
    <source>
        <dbReference type="ARBA" id="ARBA00022692"/>
    </source>
</evidence>
<feature type="compositionally biased region" description="Basic and acidic residues" evidence="9">
    <location>
        <begin position="574"/>
        <end position="601"/>
    </location>
</feature>
<dbReference type="Proteomes" id="UP001224775">
    <property type="component" value="Unassembled WGS sequence"/>
</dbReference>
<feature type="region of interest" description="Disordered" evidence="9">
    <location>
        <begin position="566"/>
        <end position="629"/>
    </location>
</feature>
<dbReference type="PROSITE" id="PS51762">
    <property type="entry name" value="GH16_2"/>
    <property type="match status" value="1"/>
</dbReference>
<keyword evidence="8" id="KW-0961">Cell wall biogenesis/degradation</keyword>
<evidence type="ECO:0000313" key="14">
    <source>
        <dbReference type="Proteomes" id="UP001224775"/>
    </source>
</evidence>
<evidence type="ECO:0000256" key="11">
    <source>
        <dbReference type="SAM" id="SignalP"/>
    </source>
</evidence>
<dbReference type="GO" id="GO:0015926">
    <property type="term" value="F:glucosidase activity"/>
    <property type="evidence" value="ECO:0007669"/>
    <property type="project" value="TreeGrafter"/>
</dbReference>
<keyword evidence="5 10" id="KW-1133">Transmembrane helix</keyword>
<dbReference type="PANTHER" id="PTHR31361">
    <property type="entry name" value="BETA-GLUCAN SYNTHESIS-ASSOCIATED PROTEIN KRE6-RELATED"/>
    <property type="match status" value="1"/>
</dbReference>
<evidence type="ECO:0000256" key="2">
    <source>
        <dbReference type="ARBA" id="ARBA00010962"/>
    </source>
</evidence>